<dbReference type="SUPFAM" id="SSF54427">
    <property type="entry name" value="NTF2-like"/>
    <property type="match status" value="1"/>
</dbReference>
<protein>
    <recommendedName>
        <fullName evidence="3">SnoaL-like domain-containing protein</fullName>
    </recommendedName>
</protein>
<gene>
    <name evidence="1" type="ORF">A2648_03045</name>
</gene>
<sequence length="139" mass="15801">MKKSKNIQAVLDILKDEIKGDIKSALKKMASTYSMTWVYKSASGKLFPKTKNSIKAEMKETYAIKGKKYDIKNVAEGNNLVMVELVESYPDPKTKKVYRTPLVLVLEMKGGKIRKGRHYCDPKISYLYLTKKKVAGAFK</sequence>
<dbReference type="InterPro" id="IPR032710">
    <property type="entry name" value="NTF2-like_dom_sf"/>
</dbReference>
<evidence type="ECO:0008006" key="3">
    <source>
        <dbReference type="Google" id="ProtNLM"/>
    </source>
</evidence>
<evidence type="ECO:0000313" key="2">
    <source>
        <dbReference type="Proteomes" id="UP000178841"/>
    </source>
</evidence>
<comment type="caution">
    <text evidence="1">The sequence shown here is derived from an EMBL/GenBank/DDBJ whole genome shotgun (WGS) entry which is preliminary data.</text>
</comment>
<organism evidence="1 2">
    <name type="scientific">Candidatus Lloydbacteria bacterium RIFCSPHIGHO2_01_FULL_41_20</name>
    <dbReference type="NCBI Taxonomy" id="1798657"/>
    <lineage>
        <taxon>Bacteria</taxon>
        <taxon>Candidatus Lloydiibacteriota</taxon>
    </lineage>
</organism>
<name>A0A1G2CTW0_9BACT</name>
<accession>A0A1G2CTW0</accession>
<dbReference type="Proteomes" id="UP000178841">
    <property type="component" value="Unassembled WGS sequence"/>
</dbReference>
<dbReference type="Gene3D" id="3.10.450.50">
    <property type="match status" value="1"/>
</dbReference>
<evidence type="ECO:0000313" key="1">
    <source>
        <dbReference type="EMBL" id="OGZ04111.1"/>
    </source>
</evidence>
<dbReference type="AlphaFoldDB" id="A0A1G2CTW0"/>
<reference evidence="1 2" key="1">
    <citation type="journal article" date="2016" name="Nat. Commun.">
        <title>Thousands of microbial genomes shed light on interconnected biogeochemical processes in an aquifer system.</title>
        <authorList>
            <person name="Anantharaman K."/>
            <person name="Brown C.T."/>
            <person name="Hug L.A."/>
            <person name="Sharon I."/>
            <person name="Castelle C.J."/>
            <person name="Probst A.J."/>
            <person name="Thomas B.C."/>
            <person name="Singh A."/>
            <person name="Wilkins M.J."/>
            <person name="Karaoz U."/>
            <person name="Brodie E.L."/>
            <person name="Williams K.H."/>
            <person name="Hubbard S.S."/>
            <person name="Banfield J.F."/>
        </authorList>
    </citation>
    <scope>NUCLEOTIDE SEQUENCE [LARGE SCALE GENOMIC DNA]</scope>
</reference>
<dbReference type="STRING" id="1798657.A2648_03045"/>
<dbReference type="EMBL" id="MHLH01000011">
    <property type="protein sequence ID" value="OGZ04111.1"/>
    <property type="molecule type" value="Genomic_DNA"/>
</dbReference>
<proteinExistence type="predicted"/>